<dbReference type="SUPFAM" id="SSF144232">
    <property type="entry name" value="HIT/MYND zinc finger-like"/>
    <property type="match status" value="1"/>
</dbReference>
<evidence type="ECO:0000256" key="4">
    <source>
        <dbReference type="PROSITE-ProRule" id="PRU00134"/>
    </source>
</evidence>
<dbReference type="InterPro" id="IPR046341">
    <property type="entry name" value="SET_dom_sf"/>
</dbReference>
<evidence type="ECO:0000256" key="3">
    <source>
        <dbReference type="ARBA" id="ARBA00022833"/>
    </source>
</evidence>
<dbReference type="Gene3D" id="6.10.140.2220">
    <property type="match status" value="1"/>
</dbReference>
<keyword evidence="1" id="KW-0479">Metal-binding</keyword>
<dbReference type="EMBL" id="JAWJWE010000036">
    <property type="protein sequence ID" value="KAK6629725.1"/>
    <property type="molecule type" value="Genomic_DNA"/>
</dbReference>
<dbReference type="PROSITE" id="PS01360">
    <property type="entry name" value="ZF_MYND_1"/>
    <property type="match status" value="1"/>
</dbReference>
<reference evidence="6 7" key="1">
    <citation type="submission" date="2023-10" db="EMBL/GenBank/DDBJ databases">
        <title>Genomes of two closely related lineages of the louse Polyplax serrata with different host specificities.</title>
        <authorList>
            <person name="Martinu J."/>
            <person name="Tarabai H."/>
            <person name="Stefka J."/>
            <person name="Hypsa V."/>
        </authorList>
    </citation>
    <scope>NUCLEOTIDE SEQUENCE [LARGE SCALE GENOMIC DNA]</scope>
    <source>
        <strain evidence="6">HR10_N</strain>
    </source>
</reference>
<accession>A0AAN8P3C7</accession>
<name>A0AAN8P3C7_POLSC</name>
<dbReference type="SUPFAM" id="SSF82199">
    <property type="entry name" value="SET domain"/>
    <property type="match status" value="1"/>
</dbReference>
<evidence type="ECO:0000256" key="1">
    <source>
        <dbReference type="ARBA" id="ARBA00022723"/>
    </source>
</evidence>
<dbReference type="InterPro" id="IPR011990">
    <property type="entry name" value="TPR-like_helical_dom_sf"/>
</dbReference>
<dbReference type="Gene3D" id="2.170.270.10">
    <property type="entry name" value="SET domain"/>
    <property type="match status" value="1"/>
</dbReference>
<dbReference type="PANTHER" id="PTHR46455:SF2">
    <property type="entry name" value="AT24727P"/>
    <property type="match status" value="1"/>
</dbReference>
<evidence type="ECO:0000256" key="2">
    <source>
        <dbReference type="ARBA" id="ARBA00022771"/>
    </source>
</evidence>
<proteinExistence type="predicted"/>
<dbReference type="CDD" id="cd20071">
    <property type="entry name" value="SET_SMYD"/>
    <property type="match status" value="1"/>
</dbReference>
<dbReference type="PANTHER" id="PTHR46455">
    <property type="entry name" value="SET AND MYND DOMAIN CONTAINING, ARTHROPOD-SPECIFIC, MEMBER 4, ISOFORM A"/>
    <property type="match status" value="1"/>
</dbReference>
<dbReference type="AlphaFoldDB" id="A0AAN8P3C7"/>
<evidence type="ECO:0000313" key="6">
    <source>
        <dbReference type="EMBL" id="KAK6629725.1"/>
    </source>
</evidence>
<protein>
    <recommendedName>
        <fullName evidence="5">MYND-type domain-containing protein</fullName>
    </recommendedName>
</protein>
<dbReference type="Gene3D" id="1.25.40.10">
    <property type="entry name" value="Tetratricopeptide repeat domain"/>
    <property type="match status" value="1"/>
</dbReference>
<organism evidence="6 7">
    <name type="scientific">Polyplax serrata</name>
    <name type="common">Common mouse louse</name>
    <dbReference type="NCBI Taxonomy" id="468196"/>
    <lineage>
        <taxon>Eukaryota</taxon>
        <taxon>Metazoa</taxon>
        <taxon>Ecdysozoa</taxon>
        <taxon>Arthropoda</taxon>
        <taxon>Hexapoda</taxon>
        <taxon>Insecta</taxon>
        <taxon>Pterygota</taxon>
        <taxon>Neoptera</taxon>
        <taxon>Paraneoptera</taxon>
        <taxon>Psocodea</taxon>
        <taxon>Troctomorpha</taxon>
        <taxon>Phthiraptera</taxon>
        <taxon>Anoplura</taxon>
        <taxon>Polyplacidae</taxon>
        <taxon>Polyplax</taxon>
    </lineage>
</organism>
<feature type="domain" description="MYND-type" evidence="5">
    <location>
        <begin position="12"/>
        <end position="48"/>
    </location>
</feature>
<dbReference type="InterPro" id="IPR053010">
    <property type="entry name" value="SET_SmydA-8"/>
</dbReference>
<sequence>MADQTEGDVEKCRICSMTTPNRCTSCKKVAYCCREHQKEDWKNHKVNCRAFQIRSSLELGRFMEATRPISSGEVLFSELPIVVGPGPEVTVCLGCYDPAPQERCPQCFWPVCSTSCPGVTDPDHHGTECVILQMYTRRVEVIHEGFFTWVQKGGQHPINSCAMLVIFTFLNFGLGSCCFYRYDAIFPLRCLLLQRRNPKGWKVLLEMESHRRKRGPNTEAYKQADEKVVKFLEENFFKLLTKAENDSKADTKLLPERSPEVLQKICGIIDVNALEIQLTKGTTLNALYPAASLMEHSCLPNTRHSFQCHPSKGFRLKVLANQDIQPVGDGSLRLVTFLLRGSHISTMYTHALWGTQQRQDHLRSTKYFTCRCKRCGDPSELGTNLSGLRCLAPGLEQKICGGTQLPVGPLDLSTVWKCDKCPTSLTSEQVAEFVNMIGREVDHVQERSPTVSSLETLLEKLKKLLHKNHYHCFSVMHSLVQLYGREPGYLIDQMNNQTVEKKIRMCKQLLSITHAIDPTASRLALYSSVAEQELATAVLTLAKRRLWTGDELTKNLQEARQHLLHATASLEPEVEENSAGAKVAVLVTATLDELVAFCRVSNVPL</sequence>
<dbReference type="Pfam" id="PF01753">
    <property type="entry name" value="zf-MYND"/>
    <property type="match status" value="1"/>
</dbReference>
<dbReference type="InterPro" id="IPR002893">
    <property type="entry name" value="Znf_MYND"/>
</dbReference>
<dbReference type="GO" id="GO:0008270">
    <property type="term" value="F:zinc ion binding"/>
    <property type="evidence" value="ECO:0007669"/>
    <property type="project" value="UniProtKB-KW"/>
</dbReference>
<keyword evidence="2 4" id="KW-0863">Zinc-finger</keyword>
<dbReference type="Proteomes" id="UP001372834">
    <property type="component" value="Unassembled WGS sequence"/>
</dbReference>
<gene>
    <name evidence="6" type="ORF">RUM43_003543</name>
</gene>
<comment type="caution">
    <text evidence="6">The sequence shown here is derived from an EMBL/GenBank/DDBJ whole genome shotgun (WGS) entry which is preliminary data.</text>
</comment>
<evidence type="ECO:0000313" key="7">
    <source>
        <dbReference type="Proteomes" id="UP001372834"/>
    </source>
</evidence>
<dbReference type="PROSITE" id="PS50865">
    <property type="entry name" value="ZF_MYND_2"/>
    <property type="match status" value="1"/>
</dbReference>
<evidence type="ECO:0000259" key="5">
    <source>
        <dbReference type="PROSITE" id="PS50865"/>
    </source>
</evidence>
<keyword evidence="3" id="KW-0862">Zinc</keyword>